<dbReference type="EMBL" id="JBIACJ010000005">
    <property type="protein sequence ID" value="MFE8696773.1"/>
    <property type="molecule type" value="Genomic_DNA"/>
</dbReference>
<feature type="coiled-coil region" evidence="1">
    <location>
        <begin position="392"/>
        <end position="462"/>
    </location>
</feature>
<dbReference type="CDD" id="cd00338">
    <property type="entry name" value="Ser_Recombinase"/>
    <property type="match status" value="1"/>
</dbReference>
<proteinExistence type="predicted"/>
<evidence type="ECO:0000259" key="3">
    <source>
        <dbReference type="PROSITE" id="PS51737"/>
    </source>
</evidence>
<dbReference type="SUPFAM" id="SSF53041">
    <property type="entry name" value="Resolvase-like"/>
    <property type="match status" value="1"/>
</dbReference>
<dbReference type="Pfam" id="PF13408">
    <property type="entry name" value="Zn_ribbon_recom"/>
    <property type="match status" value="1"/>
</dbReference>
<dbReference type="Pfam" id="PF07508">
    <property type="entry name" value="Recombinase"/>
    <property type="match status" value="1"/>
</dbReference>
<dbReference type="PROSITE" id="PS51737">
    <property type="entry name" value="RECOMBINASE_DNA_BIND"/>
    <property type="match status" value="1"/>
</dbReference>
<dbReference type="InterPro" id="IPR038109">
    <property type="entry name" value="DNA_bind_recomb_sf"/>
</dbReference>
<dbReference type="Gene3D" id="3.90.1750.20">
    <property type="entry name" value="Putative Large Serine Recombinase, Chain B, Domain 2"/>
    <property type="match status" value="1"/>
</dbReference>
<name>A0ABW6K1I5_9BACI</name>
<keyword evidence="5" id="KW-1185">Reference proteome</keyword>
<dbReference type="Proteomes" id="UP001601058">
    <property type="component" value="Unassembled WGS sequence"/>
</dbReference>
<accession>A0ABW6K1I5</accession>
<keyword evidence="1" id="KW-0175">Coiled coil</keyword>
<evidence type="ECO:0000259" key="2">
    <source>
        <dbReference type="PROSITE" id="PS51736"/>
    </source>
</evidence>
<dbReference type="PROSITE" id="PS51736">
    <property type="entry name" value="RECOMBINASES_3"/>
    <property type="match status" value="1"/>
</dbReference>
<sequence>MRGDISMIGIYSRVSTQNQAEEGYSLETQEELCMKRAKELGYSKSQIKVYREEGRSGEDIDRPKMNELREDTANGIIHKVIITDPDRLTRDLTDKLIVCKEWDRQDVEIIFIDTEYQNTPEGQMFFNMRSVFAQYELAQIRKRTIRGRLRAVEKDKKIMPMRTPPYGYDYKDGELYINEKEAVFVNRIYKWYLEGLTLREIGEKLFKEGAVPKRAQSNNFGATSIRRILTSEIYIGKYIYNRRETKKVWGERTASGKQKKTYKIRDESEWITVDVPPIIDKKIYNLAQKQKEKNIKKRGNVRFNYLFKGMIRCKHCGRMWECTTYNGRVDKKTGEKKKYAVYRCPNLNPKRYGDGIEKCESQTIRVDLLDKYIMNLIYDTLGNREMFEEAAKDLLIKKDDGLDNELMELEKQLKQKADERDRVKRMYVVAQVITEDEMLKDMKKINQEITKITNEIDVLNRKKESQESCVMTNEQVDMILNTIENMFEKDEMTFEDKRELMELLIEEITIDAKSEKVGIAVKGLLDDIASWSHRQKI</sequence>
<dbReference type="InterPro" id="IPR025827">
    <property type="entry name" value="Zn_ribbon_recom_dom"/>
</dbReference>
<dbReference type="PANTHER" id="PTHR30461:SF23">
    <property type="entry name" value="DNA RECOMBINASE-RELATED"/>
    <property type="match status" value="1"/>
</dbReference>
<dbReference type="InterPro" id="IPR036162">
    <property type="entry name" value="Resolvase-like_N_sf"/>
</dbReference>
<evidence type="ECO:0000313" key="4">
    <source>
        <dbReference type="EMBL" id="MFE8696773.1"/>
    </source>
</evidence>
<organism evidence="4 5">
    <name type="scientific">Cytobacillus mangrovibacter</name>
    <dbReference type="NCBI Taxonomy" id="3299024"/>
    <lineage>
        <taxon>Bacteria</taxon>
        <taxon>Bacillati</taxon>
        <taxon>Bacillota</taxon>
        <taxon>Bacilli</taxon>
        <taxon>Bacillales</taxon>
        <taxon>Bacillaceae</taxon>
        <taxon>Cytobacillus</taxon>
    </lineage>
</organism>
<dbReference type="InterPro" id="IPR006119">
    <property type="entry name" value="Resolv_N"/>
</dbReference>
<dbReference type="Gene3D" id="3.40.50.1390">
    <property type="entry name" value="Resolvase, N-terminal catalytic domain"/>
    <property type="match status" value="1"/>
</dbReference>
<feature type="domain" description="Recombinase" evidence="3">
    <location>
        <begin position="165"/>
        <end position="298"/>
    </location>
</feature>
<reference evidence="4 5" key="1">
    <citation type="submission" date="2024-08" db="EMBL/GenBank/DDBJ databases">
        <title>Two novel Cytobacillus novel species.</title>
        <authorList>
            <person name="Liu G."/>
        </authorList>
    </citation>
    <scope>NUCLEOTIDE SEQUENCE [LARGE SCALE GENOMIC DNA]</scope>
    <source>
        <strain evidence="4 5">FJAT-53684</strain>
    </source>
</reference>
<dbReference type="PANTHER" id="PTHR30461">
    <property type="entry name" value="DNA-INVERTASE FROM LAMBDOID PROPHAGE"/>
    <property type="match status" value="1"/>
</dbReference>
<protein>
    <submittedName>
        <fullName evidence="4">Recombinase family protein</fullName>
    </submittedName>
</protein>
<evidence type="ECO:0000313" key="5">
    <source>
        <dbReference type="Proteomes" id="UP001601058"/>
    </source>
</evidence>
<evidence type="ECO:0000256" key="1">
    <source>
        <dbReference type="SAM" id="Coils"/>
    </source>
</evidence>
<comment type="caution">
    <text evidence="4">The sequence shown here is derived from an EMBL/GenBank/DDBJ whole genome shotgun (WGS) entry which is preliminary data.</text>
</comment>
<dbReference type="Pfam" id="PF00239">
    <property type="entry name" value="Resolvase"/>
    <property type="match status" value="1"/>
</dbReference>
<dbReference type="InterPro" id="IPR050639">
    <property type="entry name" value="SSR_resolvase"/>
</dbReference>
<feature type="domain" description="Resolvase/invertase-type recombinase catalytic" evidence="2">
    <location>
        <begin position="7"/>
        <end position="155"/>
    </location>
</feature>
<gene>
    <name evidence="4" type="ORF">ACFYKT_10540</name>
</gene>
<dbReference type="InterPro" id="IPR011109">
    <property type="entry name" value="DNA_bind_recombinase_dom"/>
</dbReference>
<dbReference type="RefSeq" id="WP_389219267.1">
    <property type="nucleotide sequence ID" value="NZ_JBIACJ010000005.1"/>
</dbReference>
<dbReference type="SMART" id="SM00857">
    <property type="entry name" value="Resolvase"/>
    <property type="match status" value="1"/>
</dbReference>